<dbReference type="InterPro" id="IPR002645">
    <property type="entry name" value="STAS_dom"/>
</dbReference>
<dbReference type="GO" id="GO:0016020">
    <property type="term" value="C:membrane"/>
    <property type="evidence" value="ECO:0007669"/>
    <property type="project" value="UniProtKB-SubCell"/>
</dbReference>
<dbReference type="KEGG" id="care:LT85_4160"/>
<evidence type="ECO:0000256" key="4">
    <source>
        <dbReference type="ARBA" id="ARBA00023136"/>
    </source>
</evidence>
<name>A0A0A1FEZ9_9BURK</name>
<feature type="transmembrane region" description="Helical" evidence="5">
    <location>
        <begin position="415"/>
        <end position="444"/>
    </location>
</feature>
<dbReference type="STRING" id="279058.LT85_4160"/>
<feature type="transmembrane region" description="Helical" evidence="5">
    <location>
        <begin position="166"/>
        <end position="190"/>
    </location>
</feature>
<dbReference type="AlphaFoldDB" id="A0A0A1FEZ9"/>
<evidence type="ECO:0000256" key="5">
    <source>
        <dbReference type="SAM" id="Phobius"/>
    </source>
</evidence>
<keyword evidence="3 5" id="KW-1133">Transmembrane helix</keyword>
<proteinExistence type="predicted"/>
<accession>A0A0A1FEZ9</accession>
<dbReference type="PROSITE" id="PS50801">
    <property type="entry name" value="STAS"/>
    <property type="match status" value="1"/>
</dbReference>
<evidence type="ECO:0000256" key="2">
    <source>
        <dbReference type="ARBA" id="ARBA00022692"/>
    </source>
</evidence>
<dbReference type="PANTHER" id="PTHR11814">
    <property type="entry name" value="SULFATE TRANSPORTER"/>
    <property type="match status" value="1"/>
</dbReference>
<feature type="transmembrane region" description="Helical" evidence="5">
    <location>
        <begin position="237"/>
        <end position="254"/>
    </location>
</feature>
<dbReference type="Gene3D" id="3.30.750.24">
    <property type="entry name" value="STAS domain"/>
    <property type="match status" value="1"/>
</dbReference>
<organism evidence="7 8">
    <name type="scientific">Collimonas arenae</name>
    <dbReference type="NCBI Taxonomy" id="279058"/>
    <lineage>
        <taxon>Bacteria</taxon>
        <taxon>Pseudomonadati</taxon>
        <taxon>Pseudomonadota</taxon>
        <taxon>Betaproteobacteria</taxon>
        <taxon>Burkholderiales</taxon>
        <taxon>Oxalobacteraceae</taxon>
        <taxon>Collimonas</taxon>
    </lineage>
</organism>
<dbReference type="GO" id="GO:0055085">
    <property type="term" value="P:transmembrane transport"/>
    <property type="evidence" value="ECO:0007669"/>
    <property type="project" value="InterPro"/>
</dbReference>
<feature type="transmembrane region" description="Helical" evidence="5">
    <location>
        <begin position="358"/>
        <end position="379"/>
    </location>
</feature>
<evidence type="ECO:0000259" key="6">
    <source>
        <dbReference type="PROSITE" id="PS50801"/>
    </source>
</evidence>
<protein>
    <submittedName>
        <fullName evidence="7">Sulfate permease</fullName>
    </submittedName>
</protein>
<feature type="transmembrane region" description="Helical" evidence="5">
    <location>
        <begin position="210"/>
        <end position="230"/>
    </location>
</feature>
<evidence type="ECO:0000256" key="1">
    <source>
        <dbReference type="ARBA" id="ARBA00004141"/>
    </source>
</evidence>
<dbReference type="HOGENOM" id="CLU_003182_13_0_4"/>
<reference evidence="8" key="1">
    <citation type="journal article" date="2014" name="Soil Biol. Biochem.">
        <title>Structure and function of bacterial communities in ageing soils: Insights from the Mendocino ecological staircase.</title>
        <authorList>
            <person name="Uroz S."/>
            <person name="Tech J.J."/>
            <person name="Sawaya N.A."/>
            <person name="Frey-Klett P."/>
            <person name="Leveau J.H.J."/>
        </authorList>
    </citation>
    <scope>NUCLEOTIDE SEQUENCE [LARGE SCALE GENOMIC DNA]</scope>
    <source>
        <strain evidence="8">Cal35</strain>
    </source>
</reference>
<feature type="transmembrane region" description="Helical" evidence="5">
    <location>
        <begin position="385"/>
        <end position="403"/>
    </location>
</feature>
<evidence type="ECO:0000313" key="8">
    <source>
        <dbReference type="Proteomes" id="UP000030302"/>
    </source>
</evidence>
<sequence length="600" mass="63454">MHDNAKRELFRYGIALLRKQHKIKTYTSIPGSRMSTAQSQHADLNQAPPAKRMVMADLVAGLSIAGLLLPEAVAYSSIANLPPQTGVIALFAGLLCYGLFGSSRFAIVSATSSSAAVLAAATASMSNGDVGLRMTLAIGLVMITGLFFLLAGLARMGSVTDFIAKPVLRGFAFGLAIVIIVKQVASVVGVQPAHSDMTRFIPEMLAQSGHWNWISVAVMAAALALLFLFAQLRRVPGALLVIVIGVAAGQWLNLSQYGVGLVGSIHLQLATPTLPMLSRADWLRLGELGFAMGMILYAESYGSIRSFAIKHGDTVSPNRDLLALGASNLLSGLFHGMPVGAGYSATSANEAAGATSRLSGWIAALVMLAIVLTLLPAIALTPEPVLAAIVIHAVSHTLNPMVFRPYFQWRRDRVVVIASVVAVLLLGVLDGLLVSIAISILMMLRQFSQSTISVLGQLGETHDFVNMRTHPDAKPVAGIIILRPNEPLFFANAERILSQARHSIEAAPALHTVILSLEESPDLDSSSLEGLHDFFSFVGTSGLRLLLARLKDPVYDIMKNAAAPGFPAASLSALSVAEAVHLALTAQQQTTPSNETITGA</sequence>
<keyword evidence="2 5" id="KW-0812">Transmembrane</keyword>
<dbReference type="InterPro" id="IPR011547">
    <property type="entry name" value="SLC26A/SulP_dom"/>
</dbReference>
<feature type="transmembrane region" description="Helical" evidence="5">
    <location>
        <begin position="54"/>
        <end position="75"/>
    </location>
</feature>
<feature type="domain" description="STAS" evidence="6">
    <location>
        <begin position="469"/>
        <end position="587"/>
    </location>
</feature>
<dbReference type="SUPFAM" id="SSF52091">
    <property type="entry name" value="SpoIIaa-like"/>
    <property type="match status" value="1"/>
</dbReference>
<dbReference type="Proteomes" id="UP000030302">
    <property type="component" value="Chromosome"/>
</dbReference>
<dbReference type="InterPro" id="IPR036513">
    <property type="entry name" value="STAS_dom_sf"/>
</dbReference>
<dbReference type="CDD" id="cd07042">
    <property type="entry name" value="STAS_SulP_like_sulfate_transporter"/>
    <property type="match status" value="1"/>
</dbReference>
<keyword evidence="8" id="KW-1185">Reference proteome</keyword>
<evidence type="ECO:0000313" key="7">
    <source>
        <dbReference type="EMBL" id="AIY43318.1"/>
    </source>
</evidence>
<comment type="subcellular location">
    <subcellularLocation>
        <location evidence="1">Membrane</location>
        <topology evidence="1">Multi-pass membrane protein</topology>
    </subcellularLocation>
</comment>
<dbReference type="EMBL" id="CP009962">
    <property type="protein sequence ID" value="AIY43318.1"/>
    <property type="molecule type" value="Genomic_DNA"/>
</dbReference>
<dbReference type="Pfam" id="PF00916">
    <property type="entry name" value="Sulfate_transp"/>
    <property type="match status" value="1"/>
</dbReference>
<feature type="transmembrane region" description="Helical" evidence="5">
    <location>
        <begin position="81"/>
        <end position="100"/>
    </location>
</feature>
<feature type="transmembrane region" description="Helical" evidence="5">
    <location>
        <begin position="132"/>
        <end position="154"/>
    </location>
</feature>
<gene>
    <name evidence="7" type="ORF">LT85_4160</name>
</gene>
<dbReference type="Pfam" id="PF01740">
    <property type="entry name" value="STAS"/>
    <property type="match status" value="1"/>
</dbReference>
<evidence type="ECO:0000256" key="3">
    <source>
        <dbReference type="ARBA" id="ARBA00022989"/>
    </source>
</evidence>
<dbReference type="InterPro" id="IPR001902">
    <property type="entry name" value="SLC26A/SulP_fam"/>
</dbReference>
<keyword evidence="4 5" id="KW-0472">Membrane</keyword>